<dbReference type="Pfam" id="PF13563">
    <property type="entry name" value="2_5_RNA_ligase2"/>
    <property type="match status" value="1"/>
</dbReference>
<protein>
    <recommendedName>
        <fullName evidence="2">RNA 2',3'-cyclic phosphodiesterase</fullName>
        <shortName evidence="2">RNA 2',3'-CPDase</shortName>
        <ecNumber evidence="2">3.1.4.58</ecNumber>
    </recommendedName>
</protein>
<dbReference type="SUPFAM" id="SSF55144">
    <property type="entry name" value="LigT-like"/>
    <property type="match status" value="1"/>
</dbReference>
<dbReference type="PANTHER" id="PTHR35561:SF1">
    <property type="entry name" value="RNA 2',3'-CYCLIC PHOSPHODIESTERASE"/>
    <property type="match status" value="1"/>
</dbReference>
<dbReference type="HOGENOM" id="CLU_081251_3_3_9"/>
<organism evidence="3 4">
    <name type="scientific">Mahella australiensis (strain DSM 15567 / CIP 107919 / 50-1 BON)</name>
    <dbReference type="NCBI Taxonomy" id="697281"/>
    <lineage>
        <taxon>Bacteria</taxon>
        <taxon>Bacillati</taxon>
        <taxon>Bacillota</taxon>
        <taxon>Clostridia</taxon>
        <taxon>Thermoanaerobacterales</taxon>
        <taxon>Thermoanaerobacterales Family IV. Incertae Sedis</taxon>
        <taxon>Mahella</taxon>
    </lineage>
</organism>
<keyword evidence="4" id="KW-1185">Reference proteome</keyword>
<dbReference type="OrthoDB" id="9789350at2"/>
<dbReference type="GO" id="GO:0016874">
    <property type="term" value="F:ligase activity"/>
    <property type="evidence" value="ECO:0007669"/>
    <property type="project" value="UniProtKB-KW"/>
</dbReference>
<evidence type="ECO:0000313" key="3">
    <source>
        <dbReference type="EMBL" id="AEE96536.1"/>
    </source>
</evidence>
<dbReference type="GO" id="GO:0008664">
    <property type="term" value="F:RNA 2',3'-cyclic 3'-phosphodiesterase activity"/>
    <property type="evidence" value="ECO:0007669"/>
    <property type="project" value="UniProtKB-EC"/>
</dbReference>
<dbReference type="KEGG" id="mas:Mahau_1342"/>
<proteinExistence type="inferred from homology"/>
<sequence length="184" mass="20963">MMRAFIAVDFDHDVKKNIVHVQQAVQNHATAGRWKQMDNFHLTLEFLGEITPGEMDRICLLMGEVAGRHVPFELCLGKIGFFKGRGVFRVVWLGIEGDQDALNALQRDVKDTLALLNFRDDNRFSPHITLGQDVKLDVPFEQLKDTVSAGKDLIYVRAFCLMDSRVIDGRRVYTPVKQFDLSGR</sequence>
<keyword evidence="1 2" id="KW-0378">Hydrolase</keyword>
<comment type="similarity">
    <text evidence="2">Belongs to the 2H phosphoesterase superfamily. ThpR family.</text>
</comment>
<feature type="active site" description="Proton donor" evidence="2">
    <location>
        <position position="41"/>
    </location>
</feature>
<dbReference type="AlphaFoldDB" id="F3ZX79"/>
<dbReference type="eggNOG" id="COG1514">
    <property type="taxonomic scope" value="Bacteria"/>
</dbReference>
<dbReference type="EMBL" id="CP002360">
    <property type="protein sequence ID" value="AEE96536.1"/>
    <property type="molecule type" value="Genomic_DNA"/>
</dbReference>
<dbReference type="Gene3D" id="3.90.1140.10">
    <property type="entry name" value="Cyclic phosphodiesterase"/>
    <property type="match status" value="1"/>
</dbReference>
<keyword evidence="3" id="KW-0436">Ligase</keyword>
<dbReference type="NCBIfam" id="TIGR02258">
    <property type="entry name" value="2_5_ligase"/>
    <property type="match status" value="1"/>
</dbReference>
<gene>
    <name evidence="3" type="ordered locus">Mahau_1342</name>
</gene>
<dbReference type="EC" id="3.1.4.58" evidence="2"/>
<dbReference type="HAMAP" id="MF_01940">
    <property type="entry name" value="RNA_CPDase"/>
    <property type="match status" value="1"/>
</dbReference>
<name>F3ZX79_MAHA5</name>
<evidence type="ECO:0000256" key="1">
    <source>
        <dbReference type="ARBA" id="ARBA00022801"/>
    </source>
</evidence>
<feature type="active site" description="Proton acceptor" evidence="2">
    <location>
        <position position="127"/>
    </location>
</feature>
<dbReference type="RefSeq" id="WP_013780966.1">
    <property type="nucleotide sequence ID" value="NC_015520.1"/>
</dbReference>
<evidence type="ECO:0000256" key="2">
    <source>
        <dbReference type="HAMAP-Rule" id="MF_01940"/>
    </source>
</evidence>
<dbReference type="STRING" id="697281.Mahau_1342"/>
<comment type="function">
    <text evidence="2">Hydrolyzes RNA 2',3'-cyclic phosphodiester to an RNA 2'-phosphomonoester.</text>
</comment>
<dbReference type="PANTHER" id="PTHR35561">
    <property type="entry name" value="RNA 2',3'-CYCLIC PHOSPHODIESTERASE"/>
    <property type="match status" value="1"/>
</dbReference>
<feature type="short sequence motif" description="HXTX 2" evidence="2">
    <location>
        <begin position="127"/>
        <end position="130"/>
    </location>
</feature>
<accession>F3ZX79</accession>
<evidence type="ECO:0000313" key="4">
    <source>
        <dbReference type="Proteomes" id="UP000008457"/>
    </source>
</evidence>
<dbReference type="Proteomes" id="UP000008457">
    <property type="component" value="Chromosome"/>
</dbReference>
<feature type="short sequence motif" description="HXTX 1" evidence="2">
    <location>
        <begin position="41"/>
        <end position="44"/>
    </location>
</feature>
<dbReference type="GO" id="GO:0004113">
    <property type="term" value="F:2',3'-cyclic-nucleotide 3'-phosphodiesterase activity"/>
    <property type="evidence" value="ECO:0007669"/>
    <property type="project" value="InterPro"/>
</dbReference>
<dbReference type="InterPro" id="IPR004175">
    <property type="entry name" value="RNA_CPDase"/>
</dbReference>
<comment type="catalytic activity">
    <reaction evidence="2">
        <text>a 3'-end 2',3'-cyclophospho-ribonucleotide-RNA + H2O = a 3'-end 2'-phospho-ribonucleotide-RNA + H(+)</text>
        <dbReference type="Rhea" id="RHEA:11828"/>
        <dbReference type="Rhea" id="RHEA-COMP:10464"/>
        <dbReference type="Rhea" id="RHEA-COMP:17353"/>
        <dbReference type="ChEBI" id="CHEBI:15377"/>
        <dbReference type="ChEBI" id="CHEBI:15378"/>
        <dbReference type="ChEBI" id="CHEBI:83064"/>
        <dbReference type="ChEBI" id="CHEBI:173113"/>
        <dbReference type="EC" id="3.1.4.58"/>
    </reaction>
</comment>
<dbReference type="InterPro" id="IPR009097">
    <property type="entry name" value="Cyclic_Pdiesterase"/>
</dbReference>
<reference evidence="3 4" key="2">
    <citation type="journal article" date="2011" name="Stand. Genomic Sci.">
        <title>Complete genome sequence of Mahella australiensis type strain (50-1 BON).</title>
        <authorList>
            <person name="Sikorski J."/>
            <person name="Teshima H."/>
            <person name="Nolan M."/>
            <person name="Lucas S."/>
            <person name="Hammon N."/>
            <person name="Deshpande S."/>
            <person name="Cheng J.F."/>
            <person name="Pitluck S."/>
            <person name="Liolios K."/>
            <person name="Pagani I."/>
            <person name="Ivanova N."/>
            <person name="Huntemann M."/>
            <person name="Mavromatis K."/>
            <person name="Ovchinikova G."/>
            <person name="Pati A."/>
            <person name="Tapia R."/>
            <person name="Han C."/>
            <person name="Goodwin L."/>
            <person name="Chen A."/>
            <person name="Palaniappan K."/>
            <person name="Land M."/>
            <person name="Hauser L."/>
            <person name="Ngatchou-Djao O.D."/>
            <person name="Rohde M."/>
            <person name="Pukall R."/>
            <person name="Spring S."/>
            <person name="Abt B."/>
            <person name="Goker M."/>
            <person name="Detter J.C."/>
            <person name="Woyke T."/>
            <person name="Bristow J."/>
            <person name="Markowitz V."/>
            <person name="Hugenholtz P."/>
            <person name="Eisen J.A."/>
            <person name="Kyrpides N.C."/>
            <person name="Klenk H.P."/>
            <person name="Lapidus A."/>
        </authorList>
    </citation>
    <scope>NUCLEOTIDE SEQUENCE [LARGE SCALE GENOMIC DNA]</scope>
    <source>
        <strain evidence="4">DSM 15567 / CIP 107919 / 50-1 BON</strain>
    </source>
</reference>
<reference evidence="4" key="1">
    <citation type="submission" date="2010-11" db="EMBL/GenBank/DDBJ databases">
        <title>The complete genome of Mahella australiensis DSM 15567.</title>
        <authorList>
            <consortium name="US DOE Joint Genome Institute (JGI-PGF)"/>
            <person name="Lucas S."/>
            <person name="Copeland A."/>
            <person name="Lapidus A."/>
            <person name="Bruce D."/>
            <person name="Goodwin L."/>
            <person name="Pitluck S."/>
            <person name="Kyrpides N."/>
            <person name="Mavromatis K."/>
            <person name="Pagani I."/>
            <person name="Ivanova N."/>
            <person name="Teshima H."/>
            <person name="Brettin T."/>
            <person name="Detter J.C."/>
            <person name="Han C."/>
            <person name="Tapia R."/>
            <person name="Land M."/>
            <person name="Hauser L."/>
            <person name="Markowitz V."/>
            <person name="Cheng J.-F."/>
            <person name="Hugenholtz P."/>
            <person name="Woyke T."/>
            <person name="Wu D."/>
            <person name="Spring S."/>
            <person name="Pukall R."/>
            <person name="Steenblock K."/>
            <person name="Schneider S."/>
            <person name="Klenk H.-P."/>
            <person name="Eisen J.A."/>
        </authorList>
    </citation>
    <scope>NUCLEOTIDE SEQUENCE [LARGE SCALE GENOMIC DNA]</scope>
    <source>
        <strain evidence="4">DSM 15567 / CIP 107919 / 50-1 BON</strain>
    </source>
</reference>